<organism evidence="1 2">
    <name type="scientific">Arctium lappa</name>
    <name type="common">Greater burdock</name>
    <name type="synonym">Lappa major</name>
    <dbReference type="NCBI Taxonomy" id="4217"/>
    <lineage>
        <taxon>Eukaryota</taxon>
        <taxon>Viridiplantae</taxon>
        <taxon>Streptophyta</taxon>
        <taxon>Embryophyta</taxon>
        <taxon>Tracheophyta</taxon>
        <taxon>Spermatophyta</taxon>
        <taxon>Magnoliopsida</taxon>
        <taxon>eudicotyledons</taxon>
        <taxon>Gunneridae</taxon>
        <taxon>Pentapetalae</taxon>
        <taxon>asterids</taxon>
        <taxon>campanulids</taxon>
        <taxon>Asterales</taxon>
        <taxon>Asteraceae</taxon>
        <taxon>Carduoideae</taxon>
        <taxon>Cardueae</taxon>
        <taxon>Arctiinae</taxon>
        <taxon>Arctium</taxon>
    </lineage>
</organism>
<accession>A0ACB9EKG3</accession>
<reference evidence="2" key="1">
    <citation type="journal article" date="2022" name="Mol. Ecol. Resour.">
        <title>The genomes of chicory, endive, great burdock and yacon provide insights into Asteraceae palaeo-polyploidization history and plant inulin production.</title>
        <authorList>
            <person name="Fan W."/>
            <person name="Wang S."/>
            <person name="Wang H."/>
            <person name="Wang A."/>
            <person name="Jiang F."/>
            <person name="Liu H."/>
            <person name="Zhao H."/>
            <person name="Xu D."/>
            <person name="Zhang Y."/>
        </authorList>
    </citation>
    <scope>NUCLEOTIDE SEQUENCE [LARGE SCALE GENOMIC DNA]</scope>
    <source>
        <strain evidence="2">cv. Niubang</strain>
    </source>
</reference>
<name>A0ACB9EKG3_ARCLA</name>
<evidence type="ECO:0000313" key="1">
    <source>
        <dbReference type="EMBL" id="KAI3759220.1"/>
    </source>
</evidence>
<evidence type="ECO:0000313" key="2">
    <source>
        <dbReference type="Proteomes" id="UP001055879"/>
    </source>
</evidence>
<sequence>MDDRYYKGTGQAQLKKQPRVGTITGDGGPSFRRLEGPYSEKSTQLRGFMGLLVSSGLLFILSGITITASVLSLICFAPIIIITSPLWVPFGILLFLAVAGILFLCVFGLVAAAVVDLLVVQVLMKRLRLMAYEELFERNQNIFASREF</sequence>
<dbReference type="Proteomes" id="UP001055879">
    <property type="component" value="Linkage Group LG02"/>
</dbReference>
<dbReference type="EMBL" id="CM042048">
    <property type="protein sequence ID" value="KAI3759220.1"/>
    <property type="molecule type" value="Genomic_DNA"/>
</dbReference>
<reference evidence="1 2" key="2">
    <citation type="journal article" date="2022" name="Mol. Ecol. Resour.">
        <title>The genomes of chicory, endive, great burdock and yacon provide insights into Asteraceae paleo-polyploidization history and plant inulin production.</title>
        <authorList>
            <person name="Fan W."/>
            <person name="Wang S."/>
            <person name="Wang H."/>
            <person name="Wang A."/>
            <person name="Jiang F."/>
            <person name="Liu H."/>
            <person name="Zhao H."/>
            <person name="Xu D."/>
            <person name="Zhang Y."/>
        </authorList>
    </citation>
    <scope>NUCLEOTIDE SEQUENCE [LARGE SCALE GENOMIC DNA]</scope>
    <source>
        <strain evidence="2">cv. Niubang</strain>
    </source>
</reference>
<gene>
    <name evidence="1" type="ORF">L6452_06864</name>
</gene>
<proteinExistence type="predicted"/>
<comment type="caution">
    <text evidence="1">The sequence shown here is derived from an EMBL/GenBank/DDBJ whole genome shotgun (WGS) entry which is preliminary data.</text>
</comment>
<keyword evidence="2" id="KW-1185">Reference proteome</keyword>
<protein>
    <submittedName>
        <fullName evidence="1">Uncharacterized protein</fullName>
    </submittedName>
</protein>